<evidence type="ECO:0000256" key="1">
    <source>
        <dbReference type="SAM" id="MobiDB-lite"/>
    </source>
</evidence>
<feature type="region of interest" description="Disordered" evidence="1">
    <location>
        <begin position="341"/>
        <end position="471"/>
    </location>
</feature>
<dbReference type="EMBL" id="AZHB01000018">
    <property type="protein sequence ID" value="OAA58251.1"/>
    <property type="molecule type" value="Genomic_DNA"/>
</dbReference>
<feature type="compositionally biased region" description="Acidic residues" evidence="1">
    <location>
        <begin position="451"/>
        <end position="460"/>
    </location>
</feature>
<feature type="compositionally biased region" description="Low complexity" evidence="1">
    <location>
        <begin position="398"/>
        <end position="430"/>
    </location>
</feature>
<feature type="compositionally biased region" description="Low complexity" evidence="1">
    <location>
        <begin position="149"/>
        <end position="182"/>
    </location>
</feature>
<dbReference type="AlphaFoldDB" id="A0A167R405"/>
<evidence type="ECO:0000313" key="3">
    <source>
        <dbReference type="Proteomes" id="UP000076744"/>
    </source>
</evidence>
<feature type="region of interest" description="Disordered" evidence="1">
    <location>
        <begin position="229"/>
        <end position="313"/>
    </location>
</feature>
<feature type="compositionally biased region" description="Low complexity" evidence="1">
    <location>
        <begin position="265"/>
        <end position="295"/>
    </location>
</feature>
<dbReference type="RefSeq" id="XP_018702434.1">
    <property type="nucleotide sequence ID" value="XM_018850394.1"/>
</dbReference>
<dbReference type="OrthoDB" id="4941035at2759"/>
<feature type="compositionally biased region" description="Low complexity" evidence="1">
    <location>
        <begin position="485"/>
        <end position="495"/>
    </location>
</feature>
<gene>
    <name evidence="2" type="ORF">ISF_06790</name>
</gene>
<feature type="region of interest" description="Disordered" evidence="1">
    <location>
        <begin position="94"/>
        <end position="197"/>
    </location>
</feature>
<dbReference type="Proteomes" id="UP000076744">
    <property type="component" value="Unassembled WGS sequence"/>
</dbReference>
<comment type="caution">
    <text evidence="2">The sequence shown here is derived from an EMBL/GenBank/DDBJ whole genome shotgun (WGS) entry which is preliminary data.</text>
</comment>
<feature type="compositionally biased region" description="Low complexity" evidence="1">
    <location>
        <begin position="364"/>
        <end position="384"/>
    </location>
</feature>
<proteinExistence type="predicted"/>
<feature type="compositionally biased region" description="Gly residues" evidence="1">
    <location>
        <begin position="236"/>
        <end position="246"/>
    </location>
</feature>
<feature type="compositionally biased region" description="Low complexity" evidence="1">
    <location>
        <begin position="503"/>
        <end position="519"/>
    </location>
</feature>
<feature type="compositionally biased region" description="Low complexity" evidence="1">
    <location>
        <begin position="590"/>
        <end position="600"/>
    </location>
</feature>
<feature type="compositionally biased region" description="Basic and acidic residues" evidence="1">
    <location>
        <begin position="303"/>
        <end position="312"/>
    </location>
</feature>
<name>A0A167R405_CORFA</name>
<feature type="compositionally biased region" description="Low complexity" evidence="1">
    <location>
        <begin position="101"/>
        <end position="126"/>
    </location>
</feature>
<sequence>MVLPEKLVGLGLGFSSLMSPTDGVSHKALRLRDLGDLAGSSTTDLVRFSGTLKVARGIVEDHRRSETIEVPTSGLVSILNRIKALEKEVQDMIDGKRVSENSKAVKSPPSSSASGGSASSSSSAVSSGGGSGGGSGSNAGSSDSGGGKSVSNHGSKSDSGNSGSASSGSSSSPPSATVSGAAGSSGGSSDGKDDCAPEHLLYRLGGASLEHRSMTSVSVHHPLFRRTTNCTLDSVSGGGSGGSGGGDGKKESSALPSGAAVFKETSSSGAADDSATDSTGSPAADTFALPAAATAGPGSKAKGSPESDDHAADTTVTTTMTSTSYMTVTVRLRPFVSITAAGSPGKYSNSPSIPDPAGHRFSNATTALATESETTTPSPASALPGKNRIFAQTNDTTAAVEAPSASSSSPVGSGPSALSSDSPSRLSTGSASNSSATDEAATTPSSMGAEGGDDTSDAVDSEALLAPNHQKNLTLASATAVVDTPTPAVPSSSIPSPEPSGPSLPQNTTTTTVPAGTPPISGLSSAPSLPDDGAASLTGTNSSAIAPENAAVSGNSPAKKTTSTITSTLSITVPAGGRSTDAADPEATTASSSDVVAAPVNGTLEKRQSGFRTVRSLRRRTAAAVEHD</sequence>
<feature type="compositionally biased region" description="Gly residues" evidence="1">
    <location>
        <begin position="127"/>
        <end position="148"/>
    </location>
</feature>
<evidence type="ECO:0000313" key="2">
    <source>
        <dbReference type="EMBL" id="OAA58251.1"/>
    </source>
</evidence>
<organism evidence="2 3">
    <name type="scientific">Cordyceps fumosorosea (strain ARSEF 2679)</name>
    <name type="common">Isaria fumosorosea</name>
    <dbReference type="NCBI Taxonomy" id="1081104"/>
    <lineage>
        <taxon>Eukaryota</taxon>
        <taxon>Fungi</taxon>
        <taxon>Dikarya</taxon>
        <taxon>Ascomycota</taxon>
        <taxon>Pezizomycotina</taxon>
        <taxon>Sordariomycetes</taxon>
        <taxon>Hypocreomycetidae</taxon>
        <taxon>Hypocreales</taxon>
        <taxon>Cordycipitaceae</taxon>
        <taxon>Cordyceps</taxon>
    </lineage>
</organism>
<accession>A0A167R405</accession>
<keyword evidence="3" id="KW-1185">Reference proteome</keyword>
<feature type="compositionally biased region" description="Polar residues" evidence="1">
    <location>
        <begin position="431"/>
        <end position="446"/>
    </location>
</feature>
<reference evidence="2 3" key="1">
    <citation type="journal article" date="2016" name="Genome Biol. Evol.">
        <title>Divergent and convergent evolution of fungal pathogenicity.</title>
        <authorList>
            <person name="Shang Y."/>
            <person name="Xiao G."/>
            <person name="Zheng P."/>
            <person name="Cen K."/>
            <person name="Zhan S."/>
            <person name="Wang C."/>
        </authorList>
    </citation>
    <scope>NUCLEOTIDE SEQUENCE [LARGE SCALE GENOMIC DNA]</scope>
    <source>
        <strain evidence="2 3">ARSEF 2679</strain>
    </source>
</reference>
<protein>
    <submittedName>
        <fullName evidence="2">Uncharacterized protein</fullName>
    </submittedName>
</protein>
<dbReference type="STRING" id="1081104.A0A167R405"/>
<dbReference type="GeneID" id="30023082"/>
<feature type="compositionally biased region" description="Low complexity" evidence="1">
    <location>
        <begin position="561"/>
        <end position="572"/>
    </location>
</feature>
<feature type="region of interest" description="Disordered" evidence="1">
    <location>
        <begin position="484"/>
        <end position="628"/>
    </location>
</feature>